<dbReference type="Pfam" id="PF14111">
    <property type="entry name" value="DUF4283"/>
    <property type="match status" value="1"/>
</dbReference>
<dbReference type="PANTHER" id="PTHR31286">
    <property type="entry name" value="GLYCINE-RICH CELL WALL STRUCTURAL PROTEIN 1.8-LIKE"/>
    <property type="match status" value="1"/>
</dbReference>
<sequence>MRIILPTEMLQTNANQWNHTLIFTLLNGNHLNPNQVMRAIKLKWKVLDACDIIRAGENRLICRFYNLNDHERIEEQQPWTVLGCLVLIEEFAVEMIAANVRFETIPLWMSFRGLELEHLNTNTIRMIGSAAGTVRTVLPVGVIPRTAEGYRARVDVFVHLPVVQGFTVNTLTKGDVWISFRYNNLPSLYCAICNHLGHNRSNCHLQPTETANYNPGGSEGVGQQNPNAAQVVTFPEDQQIIVVWPHQQPTVPIISQGGGHNGDNMTYTANTCERVGENTVSDSTHLATQYWENMATHLNSDGSQSNHARDHHSVHSGSAMNLGFNPHTESGFDLSFGLNNYQNLGMLNEPDQTAASRGGTLTINEPLEGVATPRRGRGRPPGSLNKNTKNTKDPKGKGKAVEEDSRDYENISKKRKMFNDEGDSTAISYVPEEPQIIQNTRTRVRNITEEENSEAIDLMSQLIANPTLTSILLKKGAINPTIVKQLSVILSTQITRDADWPSSPTSVLQGPTTTETVMLKDDTPMLNLFFNNGNPNLNDHPPTHSTDPQATYITRSPSGGFESRTVDRDIAQNVQREIAHAESTLPDPALTSSTQ</sequence>
<feature type="domain" description="DUF4283" evidence="2">
    <location>
        <begin position="13"/>
        <end position="89"/>
    </location>
</feature>
<protein>
    <recommendedName>
        <fullName evidence="2">DUF4283 domain-containing protein</fullName>
    </recommendedName>
</protein>
<proteinExistence type="predicted"/>
<reference evidence="3 4" key="1">
    <citation type="submission" date="2020-06" db="EMBL/GenBank/DDBJ databases">
        <title>Transcriptomic and genomic resources for Thalictrum thalictroides and T. hernandezii: Facilitating candidate gene discovery in an emerging model plant lineage.</title>
        <authorList>
            <person name="Arias T."/>
            <person name="Riano-Pachon D.M."/>
            <person name="Di Stilio V.S."/>
        </authorList>
    </citation>
    <scope>NUCLEOTIDE SEQUENCE [LARGE SCALE GENOMIC DNA]</scope>
    <source>
        <strain evidence="4">cv. WT478/WT964</strain>
        <tissue evidence="3">Leaves</tissue>
    </source>
</reference>
<dbReference type="Proteomes" id="UP000554482">
    <property type="component" value="Unassembled WGS sequence"/>
</dbReference>
<name>A0A7J6X8J4_THATH</name>
<feature type="compositionally biased region" description="Polar residues" evidence="1">
    <location>
        <begin position="349"/>
        <end position="363"/>
    </location>
</feature>
<accession>A0A7J6X8J4</accession>
<dbReference type="InterPro" id="IPR040256">
    <property type="entry name" value="At4g02000-like"/>
</dbReference>
<feature type="non-terminal residue" evidence="3">
    <location>
        <position position="595"/>
    </location>
</feature>
<feature type="compositionally biased region" description="Basic and acidic residues" evidence="1">
    <location>
        <begin position="390"/>
        <end position="405"/>
    </location>
</feature>
<evidence type="ECO:0000259" key="2">
    <source>
        <dbReference type="Pfam" id="PF14111"/>
    </source>
</evidence>
<dbReference type="InterPro" id="IPR025558">
    <property type="entry name" value="DUF4283"/>
</dbReference>
<dbReference type="AlphaFoldDB" id="A0A7J6X8J4"/>
<evidence type="ECO:0000313" key="3">
    <source>
        <dbReference type="EMBL" id="KAF5205185.1"/>
    </source>
</evidence>
<feature type="region of interest" description="Disordered" evidence="1">
    <location>
        <begin position="349"/>
        <end position="405"/>
    </location>
</feature>
<comment type="caution">
    <text evidence="3">The sequence shown here is derived from an EMBL/GenBank/DDBJ whole genome shotgun (WGS) entry which is preliminary data.</text>
</comment>
<organism evidence="3 4">
    <name type="scientific">Thalictrum thalictroides</name>
    <name type="common">Rue-anemone</name>
    <name type="synonym">Anemone thalictroides</name>
    <dbReference type="NCBI Taxonomy" id="46969"/>
    <lineage>
        <taxon>Eukaryota</taxon>
        <taxon>Viridiplantae</taxon>
        <taxon>Streptophyta</taxon>
        <taxon>Embryophyta</taxon>
        <taxon>Tracheophyta</taxon>
        <taxon>Spermatophyta</taxon>
        <taxon>Magnoliopsida</taxon>
        <taxon>Ranunculales</taxon>
        <taxon>Ranunculaceae</taxon>
        <taxon>Thalictroideae</taxon>
        <taxon>Thalictrum</taxon>
    </lineage>
</organism>
<evidence type="ECO:0000313" key="4">
    <source>
        <dbReference type="Proteomes" id="UP000554482"/>
    </source>
</evidence>
<dbReference type="EMBL" id="JABWDY010004430">
    <property type="protein sequence ID" value="KAF5205185.1"/>
    <property type="molecule type" value="Genomic_DNA"/>
</dbReference>
<gene>
    <name evidence="3" type="ORF">FRX31_005228</name>
</gene>
<dbReference type="PANTHER" id="PTHR31286:SF167">
    <property type="entry name" value="OS09G0268800 PROTEIN"/>
    <property type="match status" value="1"/>
</dbReference>
<evidence type="ECO:0000256" key="1">
    <source>
        <dbReference type="SAM" id="MobiDB-lite"/>
    </source>
</evidence>
<keyword evidence="4" id="KW-1185">Reference proteome</keyword>